<evidence type="ECO:0000259" key="5">
    <source>
        <dbReference type="Pfam" id="PF00389"/>
    </source>
</evidence>
<gene>
    <name evidence="7" type="ORF">SAMN04487946_104204</name>
</gene>
<comment type="similarity">
    <text evidence="1 4">Belongs to the D-isomer specific 2-hydroxyacid dehydrogenase family.</text>
</comment>
<proteinExistence type="inferred from homology"/>
<dbReference type="STRING" id="660517.SAMN04487946_104204"/>
<reference evidence="8" key="1">
    <citation type="submission" date="2016-10" db="EMBL/GenBank/DDBJ databases">
        <authorList>
            <person name="Varghese N."/>
            <person name="Submissions S."/>
        </authorList>
    </citation>
    <scope>NUCLEOTIDE SEQUENCE [LARGE SCALE GENOMIC DNA]</scope>
    <source>
        <strain evidence="8">CGMCC 1.10118</strain>
    </source>
</reference>
<dbReference type="EMBL" id="FNPB01000004">
    <property type="protein sequence ID" value="SDX95085.1"/>
    <property type="molecule type" value="Genomic_DNA"/>
</dbReference>
<dbReference type="Pfam" id="PF02826">
    <property type="entry name" value="2-Hacid_dh_C"/>
    <property type="match status" value="1"/>
</dbReference>
<sequence length="320" mass="34185">MTRAIVDQDITPTDRLLNGLPDDWDVTVGLDSEEATLRTELPSYDVALVTSRVPLTRAVLERATDLDLIGKLGTGIDSIDLDAAREQGITVTHTPGHNALSVAEHALGLTLATARRLPTAGELIAEGRWRDEYPLGRRISGSTVGIVGFGNVGKRVGMLFSGFDVDRLVADPYVPSIDAELAHGRQTDLETLLESSDVVILTPELTDETRGLIGATELDRMREDALLVNVSRGPVVEQAALVDAIESGTIGGAGLDVFESEPVPADSSLQDLDNVVLTPHIAAMTSECRAGNIDQLAANVTRLFDGESILERYVAVEARS</sequence>
<keyword evidence="2 4" id="KW-0560">Oxidoreductase</keyword>
<evidence type="ECO:0000256" key="3">
    <source>
        <dbReference type="ARBA" id="ARBA00023027"/>
    </source>
</evidence>
<dbReference type="RefSeq" id="WP_245705762.1">
    <property type="nucleotide sequence ID" value="NZ_FNPB01000004.1"/>
</dbReference>
<dbReference type="Proteomes" id="UP000199170">
    <property type="component" value="Unassembled WGS sequence"/>
</dbReference>
<evidence type="ECO:0000256" key="1">
    <source>
        <dbReference type="ARBA" id="ARBA00005854"/>
    </source>
</evidence>
<dbReference type="SUPFAM" id="SSF52283">
    <property type="entry name" value="Formate/glycerate dehydrogenase catalytic domain-like"/>
    <property type="match status" value="1"/>
</dbReference>
<feature type="domain" description="D-isomer specific 2-hydroxyacid dehydrogenase catalytic" evidence="5">
    <location>
        <begin position="25"/>
        <end position="309"/>
    </location>
</feature>
<dbReference type="CDD" id="cd12175">
    <property type="entry name" value="2-Hacid_dh_11"/>
    <property type="match status" value="1"/>
</dbReference>
<dbReference type="InterPro" id="IPR050857">
    <property type="entry name" value="D-2-hydroxyacid_DH"/>
</dbReference>
<evidence type="ECO:0000313" key="7">
    <source>
        <dbReference type="EMBL" id="SDX95085.1"/>
    </source>
</evidence>
<dbReference type="PROSITE" id="PS00671">
    <property type="entry name" value="D_2_HYDROXYACID_DH_3"/>
    <property type="match status" value="1"/>
</dbReference>
<feature type="domain" description="D-isomer specific 2-hydroxyacid dehydrogenase NAD-binding" evidence="6">
    <location>
        <begin position="107"/>
        <end position="282"/>
    </location>
</feature>
<keyword evidence="3" id="KW-0520">NAD</keyword>
<dbReference type="InterPro" id="IPR036291">
    <property type="entry name" value="NAD(P)-bd_dom_sf"/>
</dbReference>
<protein>
    <submittedName>
        <fullName evidence="7">D-3-phosphoglycerate dehydrogenase</fullName>
    </submittedName>
</protein>
<name>A0A1H3FW83_9EURY</name>
<dbReference type="InterPro" id="IPR006140">
    <property type="entry name" value="D-isomer_DH_NAD-bd"/>
</dbReference>
<dbReference type="Gene3D" id="3.40.50.720">
    <property type="entry name" value="NAD(P)-binding Rossmann-like Domain"/>
    <property type="match status" value="2"/>
</dbReference>
<evidence type="ECO:0000259" key="6">
    <source>
        <dbReference type="Pfam" id="PF02826"/>
    </source>
</evidence>
<evidence type="ECO:0000256" key="2">
    <source>
        <dbReference type="ARBA" id="ARBA00023002"/>
    </source>
</evidence>
<dbReference type="PANTHER" id="PTHR42789">
    <property type="entry name" value="D-ISOMER SPECIFIC 2-HYDROXYACID DEHYDROGENASE FAMILY PROTEIN (AFU_ORTHOLOGUE AFUA_6G10090)"/>
    <property type="match status" value="1"/>
</dbReference>
<dbReference type="GO" id="GO:0051287">
    <property type="term" value="F:NAD binding"/>
    <property type="evidence" value="ECO:0007669"/>
    <property type="project" value="InterPro"/>
</dbReference>
<dbReference type="GO" id="GO:0016616">
    <property type="term" value="F:oxidoreductase activity, acting on the CH-OH group of donors, NAD or NADP as acceptor"/>
    <property type="evidence" value="ECO:0007669"/>
    <property type="project" value="InterPro"/>
</dbReference>
<dbReference type="InterPro" id="IPR006139">
    <property type="entry name" value="D-isomer_2_OHA_DH_cat_dom"/>
</dbReference>
<dbReference type="SUPFAM" id="SSF51735">
    <property type="entry name" value="NAD(P)-binding Rossmann-fold domains"/>
    <property type="match status" value="1"/>
</dbReference>
<keyword evidence="8" id="KW-1185">Reference proteome</keyword>
<evidence type="ECO:0000256" key="4">
    <source>
        <dbReference type="RuleBase" id="RU003719"/>
    </source>
</evidence>
<dbReference type="FunFam" id="3.40.50.720:FF:000203">
    <property type="entry name" value="D-3-phosphoglycerate dehydrogenase (SerA)"/>
    <property type="match status" value="1"/>
</dbReference>
<dbReference type="InterPro" id="IPR029753">
    <property type="entry name" value="D-isomer_DH_CS"/>
</dbReference>
<organism evidence="7 8">
    <name type="scientific">Halobellus clavatus</name>
    <dbReference type="NCBI Taxonomy" id="660517"/>
    <lineage>
        <taxon>Archaea</taxon>
        <taxon>Methanobacteriati</taxon>
        <taxon>Methanobacteriota</taxon>
        <taxon>Stenosarchaea group</taxon>
        <taxon>Halobacteria</taxon>
        <taxon>Halobacteriales</taxon>
        <taxon>Haloferacaceae</taxon>
        <taxon>Halobellus</taxon>
    </lineage>
</organism>
<dbReference type="Pfam" id="PF00389">
    <property type="entry name" value="2-Hacid_dh"/>
    <property type="match status" value="1"/>
</dbReference>
<evidence type="ECO:0000313" key="8">
    <source>
        <dbReference type="Proteomes" id="UP000199170"/>
    </source>
</evidence>
<dbReference type="PANTHER" id="PTHR42789:SF1">
    <property type="entry name" value="D-ISOMER SPECIFIC 2-HYDROXYACID DEHYDROGENASE FAMILY PROTEIN (AFU_ORTHOLOGUE AFUA_6G10090)"/>
    <property type="match status" value="1"/>
</dbReference>
<dbReference type="AlphaFoldDB" id="A0A1H3FW83"/>
<accession>A0A1H3FW83</accession>